<gene>
    <name evidence="2" type="ORF">CHIRRI_LOCUS11425</name>
</gene>
<proteinExistence type="predicted"/>
<name>A0A9N9WWD2_9DIPT</name>
<evidence type="ECO:0000313" key="2">
    <source>
        <dbReference type="EMBL" id="CAG9808587.1"/>
    </source>
</evidence>
<reference evidence="2" key="2">
    <citation type="submission" date="2022-10" db="EMBL/GenBank/DDBJ databases">
        <authorList>
            <consortium name="ENA_rothamsted_submissions"/>
            <consortium name="culmorum"/>
            <person name="King R."/>
        </authorList>
    </citation>
    <scope>NUCLEOTIDE SEQUENCE</scope>
</reference>
<dbReference type="AlphaFoldDB" id="A0A9N9WWD2"/>
<feature type="compositionally biased region" description="Basic and acidic residues" evidence="1">
    <location>
        <begin position="1"/>
        <end position="13"/>
    </location>
</feature>
<feature type="region of interest" description="Disordered" evidence="1">
    <location>
        <begin position="1"/>
        <end position="39"/>
    </location>
</feature>
<evidence type="ECO:0000313" key="3">
    <source>
        <dbReference type="Proteomes" id="UP001153620"/>
    </source>
</evidence>
<organism evidence="2 3">
    <name type="scientific">Chironomus riparius</name>
    <dbReference type="NCBI Taxonomy" id="315576"/>
    <lineage>
        <taxon>Eukaryota</taxon>
        <taxon>Metazoa</taxon>
        <taxon>Ecdysozoa</taxon>
        <taxon>Arthropoda</taxon>
        <taxon>Hexapoda</taxon>
        <taxon>Insecta</taxon>
        <taxon>Pterygota</taxon>
        <taxon>Neoptera</taxon>
        <taxon>Endopterygota</taxon>
        <taxon>Diptera</taxon>
        <taxon>Nematocera</taxon>
        <taxon>Chironomoidea</taxon>
        <taxon>Chironomidae</taxon>
        <taxon>Chironominae</taxon>
        <taxon>Chironomus</taxon>
    </lineage>
</organism>
<dbReference type="Proteomes" id="UP001153620">
    <property type="component" value="Chromosome 3"/>
</dbReference>
<dbReference type="EMBL" id="OU895879">
    <property type="protein sequence ID" value="CAG9808587.1"/>
    <property type="molecule type" value="Genomic_DNA"/>
</dbReference>
<sequence length="560" mass="65456">MGERTSINRDPRINRISKRNSNSQWIEGFEPNNRRPRYQEDSTFQPACANNINIDRRNIIRRDQFTQYEIFQNEENPRNPYLEQMFISNRCYEEENIETVSVTIIRNLNLENPRQKRSCDCKSRDQIFLKVIKRKTFGSHFECIHLGEIDRSGVENMVGNDSENVEDIDARPAAKITTRRKSVNIKVAIEDENIKTFLEQLEYYRSKHRIKHFPADKVHNLKRLNFNSLSEHFHFCDPFLDLEKFIEALGNTTKKHGVICKVGSTVAKLVEDSSGYLKIYVNRAKSDLELSNICAVYIYNDANGRNHCERVAVQCGRGLSGIGNERNDFGAVKIENLKHVRLLYIVPIYESKELSVSEILRSNSNTNNFIHIVTNYLLEMSNIESTFCGECNKVCKNKHNHTGTLDVYKTDDNIDLLDTNTLTRSDLKKVEETNLKIHGVTSLTNVFDRYKEIILKWTKYFEDNFLGSKFEISAHEPYFKISSYPLWYQNKNKVMEIKTKERFLKDIKDPSTRRYKCSIMNECNFETILKEDAEKHLIEYHLNKLSTVDLTRKVSESIGK</sequence>
<accession>A0A9N9WWD2</accession>
<protein>
    <submittedName>
        <fullName evidence="2">Uncharacterized protein</fullName>
    </submittedName>
</protein>
<reference evidence="2" key="1">
    <citation type="submission" date="2022-01" db="EMBL/GenBank/DDBJ databases">
        <authorList>
            <person name="King R."/>
        </authorList>
    </citation>
    <scope>NUCLEOTIDE SEQUENCE</scope>
</reference>
<evidence type="ECO:0000256" key="1">
    <source>
        <dbReference type="SAM" id="MobiDB-lite"/>
    </source>
</evidence>
<keyword evidence="3" id="KW-1185">Reference proteome</keyword>